<evidence type="ECO:0000256" key="2">
    <source>
        <dbReference type="RuleBase" id="RU003616"/>
    </source>
</evidence>
<feature type="domain" description="SHSP" evidence="3">
    <location>
        <begin position="29"/>
        <end position="141"/>
    </location>
</feature>
<dbReference type="PANTHER" id="PTHR11527">
    <property type="entry name" value="HEAT-SHOCK PROTEIN 20 FAMILY MEMBER"/>
    <property type="match status" value="1"/>
</dbReference>
<dbReference type="Pfam" id="PF00011">
    <property type="entry name" value="HSP20"/>
    <property type="match status" value="1"/>
</dbReference>
<dbReference type="EMBL" id="ADVL01000657">
    <property type="protein sequence ID" value="EFH10543.1"/>
    <property type="molecule type" value="Genomic_DNA"/>
</dbReference>
<dbReference type="Proteomes" id="UP000005324">
    <property type="component" value="Unassembled WGS sequence"/>
</dbReference>
<sequence length="141" mass="15705">MPLPMTVYPADPFALLRRVSDALDRVAFAGPAPAFPAVNVWQNDEAAAIVAELPGVGPQDIEITVKEDVLTISGERRAPELPEHAEWLRRERAYGRFSRAIRLPFRVDPDQVDARFTDGVLRIAVRRPEADRPQRIAIKAG</sequence>
<dbReference type="Gene3D" id="2.60.40.790">
    <property type="match status" value="1"/>
</dbReference>
<keyword evidence="5" id="KW-1185">Reference proteome</keyword>
<reference evidence="4 5" key="1">
    <citation type="submission" date="2010-04" db="EMBL/GenBank/DDBJ databases">
        <authorList>
            <person name="Qin X."/>
            <person name="Bachman B."/>
            <person name="Battles P."/>
            <person name="Bell A."/>
            <person name="Bess C."/>
            <person name="Bickham C."/>
            <person name="Chaboub L."/>
            <person name="Chen D."/>
            <person name="Coyle M."/>
            <person name="Deiros D.R."/>
            <person name="Dinh H."/>
            <person name="Forbes L."/>
            <person name="Fowler G."/>
            <person name="Francisco L."/>
            <person name="Fu Q."/>
            <person name="Gubbala S."/>
            <person name="Hale W."/>
            <person name="Han Y."/>
            <person name="Hemphill L."/>
            <person name="Highlander S.K."/>
            <person name="Hirani K."/>
            <person name="Hogues M."/>
            <person name="Jackson L."/>
            <person name="Jakkamsetti A."/>
            <person name="Javaid M."/>
            <person name="Jiang H."/>
            <person name="Korchina V."/>
            <person name="Kovar C."/>
            <person name="Lara F."/>
            <person name="Lee S."/>
            <person name="Mata R."/>
            <person name="Mathew T."/>
            <person name="Moen C."/>
            <person name="Morales K."/>
            <person name="Munidasa M."/>
            <person name="Nazareth L."/>
            <person name="Ngo R."/>
            <person name="Nguyen L."/>
            <person name="Okwuonu G."/>
            <person name="Ongeri F."/>
            <person name="Patil S."/>
            <person name="Petrosino J."/>
            <person name="Pham C."/>
            <person name="Pham P."/>
            <person name="Pu L.-L."/>
            <person name="Puazo M."/>
            <person name="Raj R."/>
            <person name="Reid J."/>
            <person name="Rouhana J."/>
            <person name="Saada N."/>
            <person name="Shang Y."/>
            <person name="Simmons D."/>
            <person name="Thornton R."/>
            <person name="Warren J."/>
            <person name="Weissenberger G."/>
            <person name="Zhang J."/>
            <person name="Zhang L."/>
            <person name="Zhou C."/>
            <person name="Zhu D."/>
            <person name="Muzny D."/>
            <person name="Worley K."/>
            <person name="Gibbs R."/>
        </authorList>
    </citation>
    <scope>NUCLEOTIDE SEQUENCE [LARGE SCALE GENOMIC DNA]</scope>
    <source>
        <strain evidence="4 5">ATCC 49957</strain>
    </source>
</reference>
<accession>D5RQ85</accession>
<dbReference type="HOGENOM" id="CLU_046737_12_2_5"/>
<proteinExistence type="inferred from homology"/>
<dbReference type="PROSITE" id="PS01031">
    <property type="entry name" value="SHSP"/>
    <property type="match status" value="1"/>
</dbReference>
<dbReference type="AlphaFoldDB" id="D5RQ85"/>
<dbReference type="CDD" id="cd06464">
    <property type="entry name" value="ACD_sHsps-like"/>
    <property type="match status" value="1"/>
</dbReference>
<dbReference type="InterPro" id="IPR002068">
    <property type="entry name" value="A-crystallin/Hsp20_dom"/>
</dbReference>
<dbReference type="SUPFAM" id="SSF49764">
    <property type="entry name" value="HSP20-like chaperones"/>
    <property type="match status" value="1"/>
</dbReference>
<evidence type="ECO:0000313" key="5">
    <source>
        <dbReference type="Proteomes" id="UP000005324"/>
    </source>
</evidence>
<protein>
    <submittedName>
        <fullName evidence="4">Hsp20/alpha crystallin family protein</fullName>
    </submittedName>
</protein>
<dbReference type="OrthoDB" id="9808910at2"/>
<dbReference type="InterPro" id="IPR008978">
    <property type="entry name" value="HSP20-like_chaperone"/>
</dbReference>
<name>D5RQ85_9PROT</name>
<gene>
    <name evidence="4" type="primary">hsp</name>
    <name evidence="4" type="ORF">HMPREF0731_3247</name>
</gene>
<evidence type="ECO:0000259" key="3">
    <source>
        <dbReference type="PROSITE" id="PS01031"/>
    </source>
</evidence>
<organism evidence="4 5">
    <name type="scientific">Pseudoroseomonas cervicalis ATCC 49957</name>
    <dbReference type="NCBI Taxonomy" id="525371"/>
    <lineage>
        <taxon>Bacteria</taxon>
        <taxon>Pseudomonadati</taxon>
        <taxon>Pseudomonadota</taxon>
        <taxon>Alphaproteobacteria</taxon>
        <taxon>Acetobacterales</taxon>
        <taxon>Roseomonadaceae</taxon>
        <taxon>Roseomonas</taxon>
    </lineage>
</organism>
<evidence type="ECO:0000313" key="4">
    <source>
        <dbReference type="EMBL" id="EFH10543.1"/>
    </source>
</evidence>
<dbReference type="InterPro" id="IPR031107">
    <property type="entry name" value="Small_HSP"/>
</dbReference>
<comment type="similarity">
    <text evidence="1 2">Belongs to the small heat shock protein (HSP20) family.</text>
</comment>
<comment type="caution">
    <text evidence="4">The sequence shown here is derived from an EMBL/GenBank/DDBJ whole genome shotgun (WGS) entry which is preliminary data.</text>
</comment>
<evidence type="ECO:0000256" key="1">
    <source>
        <dbReference type="PROSITE-ProRule" id="PRU00285"/>
    </source>
</evidence>